<gene>
    <name evidence="1" type="primary">Necator_chrI.g4035</name>
    <name evidence="1" type="ORF">RB195_007906</name>
</gene>
<organism evidence="1 2">
    <name type="scientific">Necator americanus</name>
    <name type="common">Human hookworm</name>
    <dbReference type="NCBI Taxonomy" id="51031"/>
    <lineage>
        <taxon>Eukaryota</taxon>
        <taxon>Metazoa</taxon>
        <taxon>Ecdysozoa</taxon>
        <taxon>Nematoda</taxon>
        <taxon>Chromadorea</taxon>
        <taxon>Rhabditida</taxon>
        <taxon>Rhabditina</taxon>
        <taxon>Rhabditomorpha</taxon>
        <taxon>Strongyloidea</taxon>
        <taxon>Ancylostomatidae</taxon>
        <taxon>Bunostominae</taxon>
        <taxon>Necator</taxon>
    </lineage>
</organism>
<name>A0ABR1C1U8_NECAM</name>
<keyword evidence="2" id="KW-1185">Reference proteome</keyword>
<protein>
    <submittedName>
        <fullName evidence="1">Uncharacterized protein</fullName>
    </submittedName>
</protein>
<sequence>MECDTTFRKGRKKHYKSSALQLNNKAPITPDQIQIIGQIAQKDHWILDSSSPSRHTELPRLGSHGTPMTGWILSELHIAVDQEVCHSYAQGQGRGLNEEDTSAAPER</sequence>
<accession>A0ABR1C1U8</accession>
<dbReference type="Proteomes" id="UP001303046">
    <property type="component" value="Unassembled WGS sequence"/>
</dbReference>
<proteinExistence type="predicted"/>
<evidence type="ECO:0000313" key="1">
    <source>
        <dbReference type="EMBL" id="KAK6731720.1"/>
    </source>
</evidence>
<reference evidence="1 2" key="1">
    <citation type="submission" date="2023-08" db="EMBL/GenBank/DDBJ databases">
        <title>A Necator americanus chromosomal reference genome.</title>
        <authorList>
            <person name="Ilik V."/>
            <person name="Petrzelkova K.J."/>
            <person name="Pardy F."/>
            <person name="Fuh T."/>
            <person name="Niatou-Singa F.S."/>
            <person name="Gouil Q."/>
            <person name="Baker L."/>
            <person name="Ritchie M.E."/>
            <person name="Jex A.R."/>
            <person name="Gazzola D."/>
            <person name="Li H."/>
            <person name="Toshio Fujiwara R."/>
            <person name="Zhan B."/>
            <person name="Aroian R.V."/>
            <person name="Pafco B."/>
            <person name="Schwarz E.M."/>
        </authorList>
    </citation>
    <scope>NUCLEOTIDE SEQUENCE [LARGE SCALE GENOMIC DNA]</scope>
    <source>
        <strain evidence="1 2">Aroian</strain>
        <tissue evidence="1">Whole animal</tissue>
    </source>
</reference>
<dbReference type="EMBL" id="JAVFWL010000001">
    <property type="protein sequence ID" value="KAK6731720.1"/>
    <property type="molecule type" value="Genomic_DNA"/>
</dbReference>
<evidence type="ECO:0000313" key="2">
    <source>
        <dbReference type="Proteomes" id="UP001303046"/>
    </source>
</evidence>
<comment type="caution">
    <text evidence="1">The sequence shown here is derived from an EMBL/GenBank/DDBJ whole genome shotgun (WGS) entry which is preliminary data.</text>
</comment>